<keyword evidence="1" id="KW-1133">Transmembrane helix</keyword>
<gene>
    <name evidence="2" type="ORF">XhyaCFBP1156_15360</name>
</gene>
<organism evidence="2 3">
    <name type="scientific">Xanthomonas hyacinthi</name>
    <dbReference type="NCBI Taxonomy" id="56455"/>
    <lineage>
        <taxon>Bacteria</taxon>
        <taxon>Pseudomonadati</taxon>
        <taxon>Pseudomonadota</taxon>
        <taxon>Gammaproteobacteria</taxon>
        <taxon>Lysobacterales</taxon>
        <taxon>Lysobacteraceae</taxon>
        <taxon>Xanthomonas</taxon>
    </lineage>
</organism>
<dbReference type="InterPro" id="IPR021529">
    <property type="entry name" value="DUF2798"/>
</dbReference>
<keyword evidence="1" id="KW-0812">Transmembrane</keyword>
<dbReference type="AlphaFoldDB" id="A0A2S7ET78"/>
<name>A0A2S7ET78_9XANT</name>
<keyword evidence="1" id="KW-0472">Membrane</keyword>
<dbReference type="RefSeq" id="WP_046981980.1">
    <property type="nucleotide sequence ID" value="NZ_CP043476.1"/>
</dbReference>
<dbReference type="Proteomes" id="UP000238261">
    <property type="component" value="Unassembled WGS sequence"/>
</dbReference>
<feature type="transmembrane region" description="Helical" evidence="1">
    <location>
        <begin position="51"/>
        <end position="74"/>
    </location>
</feature>
<dbReference type="EMBL" id="MDEG01000016">
    <property type="protein sequence ID" value="PPU96326.1"/>
    <property type="molecule type" value="Genomic_DNA"/>
</dbReference>
<proteinExistence type="predicted"/>
<dbReference type="Pfam" id="PF11391">
    <property type="entry name" value="DUF2798"/>
    <property type="match status" value="1"/>
</dbReference>
<sequence length="85" mass="9410">MSRSPRFSPRKLHSRHAGWVMPLLLSILMTCVVSMISTLRTVGLAPGVYSLWLGAWALSWLIAFPTLLLALPLVRRLTGILVARA</sequence>
<dbReference type="OrthoDB" id="4557675at2"/>
<comment type="caution">
    <text evidence="2">The sequence shown here is derived from an EMBL/GenBank/DDBJ whole genome shotgun (WGS) entry which is preliminary data.</text>
</comment>
<reference evidence="3" key="1">
    <citation type="submission" date="2016-08" db="EMBL/GenBank/DDBJ databases">
        <authorList>
            <person name="Merda D."/>
            <person name="Briand M."/>
            <person name="Taghouti G."/>
            <person name="Carrere S."/>
            <person name="Gouzy J."/>
            <person name="Portier P."/>
            <person name="Jacques M.-A."/>
            <person name="Fischer-Le Saux M."/>
        </authorList>
    </citation>
    <scope>NUCLEOTIDE SEQUENCE [LARGE SCALE GENOMIC DNA]</scope>
    <source>
        <strain evidence="3">CFBP1156</strain>
    </source>
</reference>
<accession>A0A2S7ET78</accession>
<evidence type="ECO:0000256" key="1">
    <source>
        <dbReference type="SAM" id="Phobius"/>
    </source>
</evidence>
<feature type="transmembrane region" description="Helical" evidence="1">
    <location>
        <begin position="20"/>
        <end position="39"/>
    </location>
</feature>
<keyword evidence="3" id="KW-1185">Reference proteome</keyword>
<evidence type="ECO:0000313" key="2">
    <source>
        <dbReference type="EMBL" id="PPU96326.1"/>
    </source>
</evidence>
<evidence type="ECO:0000313" key="3">
    <source>
        <dbReference type="Proteomes" id="UP000238261"/>
    </source>
</evidence>
<protein>
    <submittedName>
        <fullName evidence="2">DUF2798 domain-containing protein</fullName>
    </submittedName>
</protein>